<keyword evidence="3" id="KW-0560">Oxidoreductase</keyword>
<dbReference type="PANTHER" id="PTHR42847">
    <property type="entry name" value="ALKANESULFONATE MONOOXYGENASE"/>
    <property type="match status" value="1"/>
</dbReference>
<evidence type="ECO:0000259" key="6">
    <source>
        <dbReference type="Pfam" id="PF00296"/>
    </source>
</evidence>
<evidence type="ECO:0000313" key="7">
    <source>
        <dbReference type="EMBL" id="GIH37290.1"/>
    </source>
</evidence>
<reference evidence="7 8" key="1">
    <citation type="submission" date="2021-01" db="EMBL/GenBank/DDBJ databases">
        <title>Whole genome shotgun sequence of Microbispora corallina NBRC 16416.</title>
        <authorList>
            <person name="Komaki H."/>
            <person name="Tamura T."/>
        </authorList>
    </citation>
    <scope>NUCLEOTIDE SEQUENCE [LARGE SCALE GENOMIC DNA]</scope>
    <source>
        <strain evidence="7 8">NBRC 16416</strain>
    </source>
</reference>
<name>A0ABQ4FR52_9ACTN</name>
<dbReference type="Gene3D" id="3.20.20.30">
    <property type="entry name" value="Luciferase-like domain"/>
    <property type="match status" value="1"/>
</dbReference>
<dbReference type="CDD" id="cd01094">
    <property type="entry name" value="Alkanesulfonate_monoxygenase"/>
    <property type="match status" value="1"/>
</dbReference>
<dbReference type="Proteomes" id="UP000603904">
    <property type="component" value="Unassembled WGS sequence"/>
</dbReference>
<keyword evidence="4 7" id="KW-0503">Monooxygenase</keyword>
<comment type="caution">
    <text evidence="7">The sequence shown here is derived from an EMBL/GenBank/DDBJ whole genome shotgun (WGS) entry which is preliminary data.</text>
</comment>
<accession>A0ABQ4FR52</accession>
<dbReference type="PANTHER" id="PTHR42847:SF4">
    <property type="entry name" value="ALKANESULFONATE MONOOXYGENASE-RELATED"/>
    <property type="match status" value="1"/>
</dbReference>
<feature type="region of interest" description="Disordered" evidence="5">
    <location>
        <begin position="356"/>
        <end position="397"/>
    </location>
</feature>
<sequence>MRFHWFLPTSGDGHFVRPATTTVAAGRAASRAPSLAYLTQVASAAEAAGFDAALTPVGAGCPHPLVLCAAVAARTERLRLLVAFRPGFTLPTLLAQQAQAFQEISGGRMLLNVVTGGDPQEQRAYGDFLGHDERYARTAEYLHVLRRAWEGVPFDFAGDHYRVEGGGLATPLADPPEIYFGGASPAAERVAAGHADVHLMWGEPPAMVAERLGRMRALAAETGRTLRYGIRLHIIARDTSEEAWAHARRLLDGMDPERIAAVQARFARMDSVGQRRMTGLHGGSADRLEISPNLWAGVGLVREGAGTALVGSYDEVAERIREYAALGLEEFIVSGWPHLEEALRVGDFVLPRLTASPSGTGASTTASPDGPSRAGAAPAAGTAAAGAGTGAPVTSAA</sequence>
<evidence type="ECO:0000256" key="1">
    <source>
        <dbReference type="ARBA" id="ARBA00022630"/>
    </source>
</evidence>
<evidence type="ECO:0000256" key="3">
    <source>
        <dbReference type="ARBA" id="ARBA00023002"/>
    </source>
</evidence>
<keyword evidence="2" id="KW-0288">FMN</keyword>
<feature type="domain" description="Luciferase-like" evidence="6">
    <location>
        <begin position="1"/>
        <end position="329"/>
    </location>
</feature>
<dbReference type="InterPro" id="IPR036661">
    <property type="entry name" value="Luciferase-like_sf"/>
</dbReference>
<evidence type="ECO:0000256" key="4">
    <source>
        <dbReference type="ARBA" id="ARBA00023033"/>
    </source>
</evidence>
<proteinExistence type="predicted"/>
<organism evidence="7 8">
    <name type="scientific">Microbispora corallina</name>
    <dbReference type="NCBI Taxonomy" id="83302"/>
    <lineage>
        <taxon>Bacteria</taxon>
        <taxon>Bacillati</taxon>
        <taxon>Actinomycetota</taxon>
        <taxon>Actinomycetes</taxon>
        <taxon>Streptosporangiales</taxon>
        <taxon>Streptosporangiaceae</taxon>
        <taxon>Microbispora</taxon>
    </lineage>
</organism>
<dbReference type="RefSeq" id="WP_204055065.1">
    <property type="nucleotide sequence ID" value="NZ_BAAAGP010000001.1"/>
</dbReference>
<dbReference type="InterPro" id="IPR011251">
    <property type="entry name" value="Luciferase-like_dom"/>
</dbReference>
<dbReference type="EMBL" id="BOOC01000001">
    <property type="protein sequence ID" value="GIH37290.1"/>
    <property type="molecule type" value="Genomic_DNA"/>
</dbReference>
<evidence type="ECO:0000256" key="5">
    <source>
        <dbReference type="SAM" id="MobiDB-lite"/>
    </source>
</evidence>
<evidence type="ECO:0000313" key="8">
    <source>
        <dbReference type="Proteomes" id="UP000603904"/>
    </source>
</evidence>
<dbReference type="Pfam" id="PF00296">
    <property type="entry name" value="Bac_luciferase"/>
    <property type="match status" value="1"/>
</dbReference>
<gene>
    <name evidence="7" type="primary">ssuD_2</name>
    <name evidence="7" type="ORF">Mco01_02900</name>
</gene>
<dbReference type="SUPFAM" id="SSF51679">
    <property type="entry name" value="Bacterial luciferase-like"/>
    <property type="match status" value="1"/>
</dbReference>
<keyword evidence="8" id="KW-1185">Reference proteome</keyword>
<protein>
    <submittedName>
        <fullName evidence="7">Alkanesulfonate monooxygenase</fullName>
    </submittedName>
</protein>
<evidence type="ECO:0000256" key="2">
    <source>
        <dbReference type="ARBA" id="ARBA00022643"/>
    </source>
</evidence>
<keyword evidence="1" id="KW-0285">Flavoprotein</keyword>
<dbReference type="InterPro" id="IPR050172">
    <property type="entry name" value="SsuD_RutA_monooxygenase"/>
</dbReference>
<dbReference type="GO" id="GO:0004497">
    <property type="term" value="F:monooxygenase activity"/>
    <property type="evidence" value="ECO:0007669"/>
    <property type="project" value="UniProtKB-KW"/>
</dbReference>